<protein>
    <submittedName>
        <fullName evidence="1">DUF3703 domain-containing protein</fullName>
    </submittedName>
</protein>
<gene>
    <name evidence="1" type="ORF">NM961_02540</name>
</gene>
<name>A0ABT1QM29_9GAMM</name>
<dbReference type="RefSeq" id="WP_255910930.1">
    <property type="nucleotide sequence ID" value="NZ_JANFQO010000002.1"/>
</dbReference>
<dbReference type="Proteomes" id="UP001165498">
    <property type="component" value="Unassembled WGS sequence"/>
</dbReference>
<accession>A0ABT1QM29</accession>
<sequence length="120" mass="13406">MSGFSRRIRADVEHELALAQQAEQAGAAARAFRHLERAHVLGQASTRHHVRVHWRMLCWGWRRRDWRECCGQLLRLAGAAGKTALGWVPRGNTGGANISPFKPLPVPADLAATIARARRR</sequence>
<reference evidence="1" key="1">
    <citation type="submission" date="2022-07" db="EMBL/GenBank/DDBJ databases">
        <title>Tahibacter sp., a new gammaproteobacterium isolated from the silt sample collected at pig farm.</title>
        <authorList>
            <person name="Chen H."/>
        </authorList>
    </citation>
    <scope>NUCLEOTIDE SEQUENCE</scope>
    <source>
        <strain evidence="1">P2K</strain>
    </source>
</reference>
<dbReference type="InterPro" id="IPR022172">
    <property type="entry name" value="DUF3703"/>
</dbReference>
<evidence type="ECO:0000313" key="2">
    <source>
        <dbReference type="Proteomes" id="UP001165498"/>
    </source>
</evidence>
<keyword evidence="2" id="KW-1185">Reference proteome</keyword>
<organism evidence="1 2">
    <name type="scientific">Tahibacter harae</name>
    <dbReference type="NCBI Taxonomy" id="2963937"/>
    <lineage>
        <taxon>Bacteria</taxon>
        <taxon>Pseudomonadati</taxon>
        <taxon>Pseudomonadota</taxon>
        <taxon>Gammaproteobacteria</taxon>
        <taxon>Lysobacterales</taxon>
        <taxon>Rhodanobacteraceae</taxon>
        <taxon>Tahibacter</taxon>
    </lineage>
</organism>
<dbReference type="EMBL" id="JANFQO010000002">
    <property type="protein sequence ID" value="MCQ4163581.1"/>
    <property type="molecule type" value="Genomic_DNA"/>
</dbReference>
<comment type="caution">
    <text evidence="1">The sequence shown here is derived from an EMBL/GenBank/DDBJ whole genome shotgun (WGS) entry which is preliminary data.</text>
</comment>
<evidence type="ECO:0000313" key="1">
    <source>
        <dbReference type="EMBL" id="MCQ4163581.1"/>
    </source>
</evidence>
<dbReference type="Pfam" id="PF12487">
    <property type="entry name" value="DUF3703"/>
    <property type="match status" value="1"/>
</dbReference>
<proteinExistence type="predicted"/>